<dbReference type="Proteomes" id="UP000254033">
    <property type="component" value="Unassembled WGS sequence"/>
</dbReference>
<evidence type="ECO:0000313" key="5">
    <source>
        <dbReference type="Proteomes" id="UP000254033"/>
    </source>
</evidence>
<dbReference type="EMBL" id="UASS01000016">
    <property type="protein sequence ID" value="SPX61131.1"/>
    <property type="molecule type" value="Genomic_DNA"/>
</dbReference>
<evidence type="ECO:0000313" key="2">
    <source>
        <dbReference type="EMBL" id="SPX61131.1"/>
    </source>
</evidence>
<organism evidence="2 4">
    <name type="scientific">Legionella feeleii</name>
    <dbReference type="NCBI Taxonomy" id="453"/>
    <lineage>
        <taxon>Bacteria</taxon>
        <taxon>Pseudomonadati</taxon>
        <taxon>Pseudomonadota</taxon>
        <taxon>Gammaproteobacteria</taxon>
        <taxon>Legionellales</taxon>
        <taxon>Legionellaceae</taxon>
        <taxon>Legionella</taxon>
    </lineage>
</organism>
<feature type="region of interest" description="Disordered" evidence="1">
    <location>
        <begin position="1"/>
        <end position="47"/>
    </location>
</feature>
<evidence type="ECO:0000256" key="1">
    <source>
        <dbReference type="SAM" id="MobiDB-lite"/>
    </source>
</evidence>
<reference evidence="4 5" key="1">
    <citation type="submission" date="2018-06" db="EMBL/GenBank/DDBJ databases">
        <authorList>
            <consortium name="Pathogen Informatics"/>
            <person name="Doyle S."/>
        </authorList>
    </citation>
    <scope>NUCLEOTIDE SEQUENCE [LARGE SCALE GENOMIC DNA]</scope>
    <source>
        <strain evidence="3 5">NCTC11978</strain>
        <strain evidence="2 4">NCTC12022</strain>
    </source>
</reference>
<dbReference type="EMBL" id="UGNY01000001">
    <property type="protein sequence ID" value="STX37957.1"/>
    <property type="molecule type" value="Genomic_DNA"/>
</dbReference>
<name>A0A2X1QUD1_9GAMM</name>
<evidence type="ECO:0000313" key="3">
    <source>
        <dbReference type="EMBL" id="STX37957.1"/>
    </source>
</evidence>
<dbReference type="Proteomes" id="UP000251942">
    <property type="component" value="Unassembled WGS sequence"/>
</dbReference>
<protein>
    <submittedName>
        <fullName evidence="2">Uncharacterized protein</fullName>
    </submittedName>
</protein>
<accession>A0A2X1QUD1</accession>
<dbReference type="RefSeq" id="WP_156413375.1">
    <property type="nucleotide sequence ID" value="NZ_CAAAHT010000037.1"/>
</dbReference>
<gene>
    <name evidence="3" type="ORF">NCTC11978_01135</name>
    <name evidence="2" type="ORF">NCTC12022_01869</name>
</gene>
<evidence type="ECO:0000313" key="4">
    <source>
        <dbReference type="Proteomes" id="UP000251942"/>
    </source>
</evidence>
<sequence>MKGSKSIKKPHHSSKDDTAKEKRKKKERKLDKLIEDTFPASDATAKY</sequence>
<feature type="compositionally biased region" description="Basic residues" evidence="1">
    <location>
        <begin position="1"/>
        <end position="12"/>
    </location>
</feature>
<proteinExistence type="predicted"/>
<dbReference type="AlphaFoldDB" id="A0A2X1QUD1"/>